<accession>A0AAN8ZBD2</accession>
<proteinExistence type="inferred from homology"/>
<evidence type="ECO:0000313" key="8">
    <source>
        <dbReference type="Proteomes" id="UP001370490"/>
    </source>
</evidence>
<dbReference type="Proteomes" id="UP001370490">
    <property type="component" value="Unassembled WGS sequence"/>
</dbReference>
<dbReference type="Pfam" id="PF03999">
    <property type="entry name" value="MAP65_ASE1"/>
    <property type="match status" value="1"/>
</dbReference>
<comment type="caution">
    <text evidence="7">The sequence shown here is derived from an EMBL/GenBank/DDBJ whole genome shotgun (WGS) entry which is preliminary data.</text>
</comment>
<dbReference type="GO" id="GO:0005874">
    <property type="term" value="C:microtubule"/>
    <property type="evidence" value="ECO:0007669"/>
    <property type="project" value="UniProtKB-KW"/>
</dbReference>
<dbReference type="GO" id="GO:0000226">
    <property type="term" value="P:microtubule cytoskeleton organization"/>
    <property type="evidence" value="ECO:0007669"/>
    <property type="project" value="InterPro"/>
</dbReference>
<evidence type="ECO:0000256" key="2">
    <source>
        <dbReference type="ARBA" id="ARBA00006187"/>
    </source>
</evidence>
<dbReference type="PANTHER" id="PTHR19321">
    <property type="entry name" value="PROTEIN REGULATOR OF CYTOKINESIS 1 PRC1-RELATED"/>
    <property type="match status" value="1"/>
</dbReference>
<dbReference type="InterPro" id="IPR007145">
    <property type="entry name" value="MAP65_Ase1_PRC1"/>
</dbReference>
<dbReference type="AlphaFoldDB" id="A0AAN8ZBD2"/>
<evidence type="ECO:0000256" key="6">
    <source>
        <dbReference type="SAM" id="MobiDB-lite"/>
    </source>
</evidence>
<name>A0AAN8ZBD2_9MAGN</name>
<keyword evidence="5" id="KW-0175">Coiled coil</keyword>
<dbReference type="GO" id="GO:0005819">
    <property type="term" value="C:spindle"/>
    <property type="evidence" value="ECO:0007669"/>
    <property type="project" value="TreeGrafter"/>
</dbReference>
<keyword evidence="3" id="KW-0493">Microtubule</keyword>
<keyword evidence="8" id="KW-1185">Reference proteome</keyword>
<dbReference type="Gene3D" id="1.20.58.1520">
    <property type="match status" value="1"/>
</dbReference>
<gene>
    <name evidence="7" type="ORF">RJ641_036913</name>
</gene>
<reference evidence="7 8" key="1">
    <citation type="submission" date="2023-12" db="EMBL/GenBank/DDBJ databases">
        <title>A high-quality genome assembly for Dillenia turbinata (Dilleniales).</title>
        <authorList>
            <person name="Chanderbali A."/>
        </authorList>
    </citation>
    <scope>NUCLEOTIDE SEQUENCE [LARGE SCALE GENOMIC DNA]</scope>
    <source>
        <strain evidence="7">LSX21</strain>
        <tissue evidence="7">Leaf</tissue>
    </source>
</reference>
<evidence type="ECO:0000313" key="7">
    <source>
        <dbReference type="EMBL" id="KAK6934019.1"/>
    </source>
</evidence>
<feature type="compositionally biased region" description="Polar residues" evidence="6">
    <location>
        <begin position="506"/>
        <end position="518"/>
    </location>
</feature>
<organism evidence="7 8">
    <name type="scientific">Dillenia turbinata</name>
    <dbReference type="NCBI Taxonomy" id="194707"/>
    <lineage>
        <taxon>Eukaryota</taxon>
        <taxon>Viridiplantae</taxon>
        <taxon>Streptophyta</taxon>
        <taxon>Embryophyta</taxon>
        <taxon>Tracheophyta</taxon>
        <taxon>Spermatophyta</taxon>
        <taxon>Magnoliopsida</taxon>
        <taxon>eudicotyledons</taxon>
        <taxon>Gunneridae</taxon>
        <taxon>Pentapetalae</taxon>
        <taxon>Dilleniales</taxon>
        <taxon>Dilleniaceae</taxon>
        <taxon>Dillenia</taxon>
    </lineage>
</organism>
<protein>
    <recommendedName>
        <fullName evidence="9">65-kDa microtubule-associated protein 5</fullName>
    </recommendedName>
</protein>
<feature type="region of interest" description="Disordered" evidence="6">
    <location>
        <begin position="471"/>
        <end position="546"/>
    </location>
</feature>
<evidence type="ECO:0000256" key="4">
    <source>
        <dbReference type="ARBA" id="ARBA00023212"/>
    </source>
</evidence>
<feature type="compositionally biased region" description="Basic and acidic residues" evidence="6">
    <location>
        <begin position="471"/>
        <end position="493"/>
    </location>
</feature>
<evidence type="ECO:0008006" key="9">
    <source>
        <dbReference type="Google" id="ProtNLM"/>
    </source>
</evidence>
<evidence type="ECO:0000256" key="5">
    <source>
        <dbReference type="SAM" id="Coils"/>
    </source>
</evidence>
<evidence type="ECO:0000256" key="3">
    <source>
        <dbReference type="ARBA" id="ARBA00022701"/>
    </source>
</evidence>
<dbReference type="PANTHER" id="PTHR19321:SF4">
    <property type="entry name" value="65-KDA MICROTUBULE-ASSOCIATED PROTEIN 5"/>
    <property type="match status" value="1"/>
</dbReference>
<dbReference type="GO" id="GO:0005737">
    <property type="term" value="C:cytoplasm"/>
    <property type="evidence" value="ECO:0007669"/>
    <property type="project" value="TreeGrafter"/>
</dbReference>
<evidence type="ECO:0000256" key="1">
    <source>
        <dbReference type="ARBA" id="ARBA00004245"/>
    </source>
</evidence>
<keyword evidence="4" id="KW-0963">Cytoplasm</keyword>
<comment type="subcellular location">
    <subcellularLocation>
        <location evidence="1">Cytoplasm</location>
        <location evidence="1">Cytoskeleton</location>
    </subcellularLocation>
</comment>
<comment type="similarity">
    <text evidence="2">Belongs to the MAP65/ASE1 family.</text>
</comment>
<feature type="coiled-coil region" evidence="5">
    <location>
        <begin position="155"/>
        <end position="182"/>
    </location>
</feature>
<keyword evidence="4" id="KW-0206">Cytoskeleton</keyword>
<dbReference type="GO" id="GO:0008017">
    <property type="term" value="F:microtubule binding"/>
    <property type="evidence" value="ECO:0007669"/>
    <property type="project" value="InterPro"/>
</dbReference>
<sequence length="576" mass="65154">MFTSTLAYRSPTRTTTTCASLFQELQKLWDEIGECESERDQMLVQLEQECLDIYRRRVEQSRKHKADLHKALLDAEAEAAYLISALGDLTSFSRVKGTLKEQTRAINLVLEKLRIKKQERVKQFSDVLSSISVISVEISGASPSKNRGDPLGNANDLTLKKLEELRAHLQELQAEKNLRLQKVNSYLNSIHELCAVMSIDVNQKVSDVHPSLVCTPKSFSNDTLAKLLGTIQSLKQEKESRLQKIKDLAGALVKLWNLLETPLDEQKRFDHVISLVPFSVHEVFGQGVLSSSAVNQAEIEVERLNVLRSRKLKELVMSKLNQLEEIYKGVHMEVDSDMARQIFINLDSGNIDLSDLLSGMDDEIQKAKEQAFSRADILEKVEKWRHASQEENWLDEYERDGNRYSAGRGAHKSLKRAEKARVLVGKLPALVENLIAKVKVWELEKGIPFLYNKASLLHMLEEYIVQQQQKEEEKRKSREQKRIQEQRATEREALFGSKPAIKKPLGQSTAANSMTGTPNGHRVAPPSARHGVSSGKERKDSGRAGTVIPYNYVALSKDDDTAPRDTNNTCGMRLKF</sequence>
<dbReference type="EMBL" id="JBAMMX010000009">
    <property type="protein sequence ID" value="KAK6934019.1"/>
    <property type="molecule type" value="Genomic_DNA"/>
</dbReference>